<evidence type="ECO:0000313" key="2">
    <source>
        <dbReference type="Proteomes" id="UP000536179"/>
    </source>
</evidence>
<comment type="caution">
    <text evidence="1">The sequence shown here is derived from an EMBL/GenBank/DDBJ whole genome shotgun (WGS) entry which is preliminary data.</text>
</comment>
<name>A0A7W5H770_9BACT</name>
<sequence length="62" mass="6801">MQSADDGMSSPQSYTCYIGVIRRRAEVLFCPLMTRMVEGFVVGLDVSCMRGRDDVAGNSCFA</sequence>
<keyword evidence="2" id="KW-1185">Reference proteome</keyword>
<dbReference type="Proteomes" id="UP000536179">
    <property type="component" value="Unassembled WGS sequence"/>
</dbReference>
<gene>
    <name evidence="1" type="ORF">FHS27_003870</name>
</gene>
<proteinExistence type="predicted"/>
<accession>A0A7W5H770</accession>
<dbReference type="AlphaFoldDB" id="A0A7W5H770"/>
<protein>
    <submittedName>
        <fullName evidence="1">Uncharacterized protein</fullName>
    </submittedName>
</protein>
<organism evidence="1 2">
    <name type="scientific">Aporhodopirellula rubra</name>
    <dbReference type="NCBI Taxonomy" id="980271"/>
    <lineage>
        <taxon>Bacteria</taxon>
        <taxon>Pseudomonadati</taxon>
        <taxon>Planctomycetota</taxon>
        <taxon>Planctomycetia</taxon>
        <taxon>Pirellulales</taxon>
        <taxon>Pirellulaceae</taxon>
        <taxon>Aporhodopirellula</taxon>
    </lineage>
</organism>
<evidence type="ECO:0000313" key="1">
    <source>
        <dbReference type="EMBL" id="MBB3208043.1"/>
    </source>
</evidence>
<dbReference type="EMBL" id="JACHXU010000013">
    <property type="protein sequence ID" value="MBB3208043.1"/>
    <property type="molecule type" value="Genomic_DNA"/>
</dbReference>
<reference evidence="1 2" key="1">
    <citation type="submission" date="2020-08" db="EMBL/GenBank/DDBJ databases">
        <title>Genomic Encyclopedia of Type Strains, Phase III (KMG-III): the genomes of soil and plant-associated and newly described type strains.</title>
        <authorList>
            <person name="Whitman W."/>
        </authorList>
    </citation>
    <scope>NUCLEOTIDE SEQUENCE [LARGE SCALE GENOMIC DNA]</scope>
    <source>
        <strain evidence="1 2">CECT 8075</strain>
    </source>
</reference>